<dbReference type="Gene3D" id="2.160.10.10">
    <property type="entry name" value="Hexapeptide repeat proteins"/>
    <property type="match status" value="1"/>
</dbReference>
<organism evidence="8 9">
    <name type="scientific">Candidatus Akkermansia intestinigallinarum</name>
    <dbReference type="NCBI Taxonomy" id="2838431"/>
    <lineage>
        <taxon>Bacteria</taxon>
        <taxon>Pseudomonadati</taxon>
        <taxon>Verrucomicrobiota</taxon>
        <taxon>Verrucomicrobiia</taxon>
        <taxon>Verrucomicrobiales</taxon>
        <taxon>Akkermansiaceae</taxon>
        <taxon>Akkermansia</taxon>
    </lineage>
</organism>
<evidence type="ECO:0000256" key="2">
    <source>
        <dbReference type="ARBA" id="ARBA00022679"/>
    </source>
</evidence>
<evidence type="ECO:0000256" key="4">
    <source>
        <dbReference type="ARBA" id="ARBA00023315"/>
    </source>
</evidence>
<dbReference type="EMBL" id="DXFQ01000056">
    <property type="protein sequence ID" value="HIX19633.1"/>
    <property type="molecule type" value="Genomic_DNA"/>
</dbReference>
<dbReference type="GO" id="GO:0008870">
    <property type="term" value="F:galactoside O-acetyltransferase activity"/>
    <property type="evidence" value="ECO:0007669"/>
    <property type="project" value="TreeGrafter"/>
</dbReference>
<comment type="similarity">
    <text evidence="1 6">Belongs to the transferase hexapeptide repeat family.</text>
</comment>
<dbReference type="CDD" id="cd03357">
    <property type="entry name" value="LbH_MAT_GAT"/>
    <property type="match status" value="1"/>
</dbReference>
<dbReference type="EC" id="2.3.1.-" evidence="6"/>
<evidence type="ECO:0000256" key="3">
    <source>
        <dbReference type="ARBA" id="ARBA00022737"/>
    </source>
</evidence>
<dbReference type="PANTHER" id="PTHR43017:SF1">
    <property type="entry name" value="ACETYLTRANSFERASE YJL218W-RELATED"/>
    <property type="match status" value="1"/>
</dbReference>
<reference evidence="8" key="2">
    <citation type="submission" date="2021-04" db="EMBL/GenBank/DDBJ databases">
        <authorList>
            <person name="Gilroy R."/>
        </authorList>
    </citation>
    <scope>NUCLEOTIDE SEQUENCE</scope>
    <source>
        <strain evidence="8">14975</strain>
    </source>
</reference>
<evidence type="ECO:0000256" key="6">
    <source>
        <dbReference type="RuleBase" id="RU367021"/>
    </source>
</evidence>
<protein>
    <recommendedName>
        <fullName evidence="6">Acetyltransferase</fullName>
        <ecNumber evidence="6">2.3.1.-</ecNumber>
    </recommendedName>
</protein>
<comment type="function">
    <text evidence="5">Acetyltransferase implicated in the O-acetylation of Nod factors.</text>
</comment>
<accession>A0A9D1VAQ6</accession>
<feature type="domain" description="Maltose/galactoside acetyltransferase" evidence="7">
    <location>
        <begin position="6"/>
        <end position="60"/>
    </location>
</feature>
<dbReference type="AlphaFoldDB" id="A0A9D1VAQ6"/>
<keyword evidence="3" id="KW-0677">Repeat</keyword>
<dbReference type="SMART" id="SM01266">
    <property type="entry name" value="Mac"/>
    <property type="match status" value="1"/>
</dbReference>
<evidence type="ECO:0000256" key="5">
    <source>
        <dbReference type="ARBA" id="ARBA00055587"/>
    </source>
</evidence>
<comment type="caution">
    <text evidence="8">The sequence shown here is derived from an EMBL/GenBank/DDBJ whole genome shotgun (WGS) entry which is preliminary data.</text>
</comment>
<dbReference type="InterPro" id="IPR024688">
    <property type="entry name" value="Mac_dom"/>
</dbReference>
<dbReference type="InterPro" id="IPR039369">
    <property type="entry name" value="LacA-like"/>
</dbReference>
<dbReference type="InterPro" id="IPR011004">
    <property type="entry name" value="Trimer_LpxA-like_sf"/>
</dbReference>
<evidence type="ECO:0000256" key="1">
    <source>
        <dbReference type="ARBA" id="ARBA00007274"/>
    </source>
</evidence>
<proteinExistence type="inferred from homology"/>
<evidence type="ECO:0000313" key="8">
    <source>
        <dbReference type="EMBL" id="HIX19633.1"/>
    </source>
</evidence>
<dbReference type="InterPro" id="IPR001451">
    <property type="entry name" value="Hexapep"/>
</dbReference>
<dbReference type="PANTHER" id="PTHR43017">
    <property type="entry name" value="GALACTOSIDE O-ACETYLTRANSFERASE"/>
    <property type="match status" value="1"/>
</dbReference>
<keyword evidence="2 6" id="KW-0808">Transferase</keyword>
<evidence type="ECO:0000259" key="7">
    <source>
        <dbReference type="SMART" id="SM01266"/>
    </source>
</evidence>
<dbReference type="FunFam" id="2.160.10.10:FF:000025">
    <property type="entry name" value="Hexapeptide-repeat containing-acetyltransferase"/>
    <property type="match status" value="1"/>
</dbReference>
<dbReference type="Pfam" id="PF00132">
    <property type="entry name" value="Hexapep"/>
    <property type="match status" value="1"/>
</dbReference>
<reference evidence="8" key="1">
    <citation type="journal article" date="2021" name="PeerJ">
        <title>Extensive microbial diversity within the chicken gut microbiome revealed by metagenomics and culture.</title>
        <authorList>
            <person name="Gilroy R."/>
            <person name="Ravi A."/>
            <person name="Getino M."/>
            <person name="Pursley I."/>
            <person name="Horton D.L."/>
            <person name="Alikhan N.F."/>
            <person name="Baker D."/>
            <person name="Gharbi K."/>
            <person name="Hall N."/>
            <person name="Watson M."/>
            <person name="Adriaenssens E.M."/>
            <person name="Foster-Nyarko E."/>
            <person name="Jarju S."/>
            <person name="Secka A."/>
            <person name="Antonio M."/>
            <person name="Oren A."/>
            <person name="Chaudhuri R.R."/>
            <person name="La Ragione R."/>
            <person name="Hildebrand F."/>
            <person name="Pallen M.J."/>
        </authorList>
    </citation>
    <scope>NUCLEOTIDE SEQUENCE</scope>
    <source>
        <strain evidence="8">14975</strain>
    </source>
</reference>
<dbReference type="SUPFAM" id="SSF51161">
    <property type="entry name" value="Trimeric LpxA-like enzymes"/>
    <property type="match status" value="1"/>
</dbReference>
<name>A0A9D1VAQ6_9BACT</name>
<keyword evidence="4 6" id="KW-0012">Acyltransferase</keyword>
<dbReference type="Pfam" id="PF12464">
    <property type="entry name" value="Mac"/>
    <property type="match status" value="1"/>
</dbReference>
<dbReference type="Proteomes" id="UP000823964">
    <property type="component" value="Unassembled WGS sequence"/>
</dbReference>
<sequence>MEDSEQSKMLRGELFNAADAELCALRLRAKQLCYQFNRTDPSDEGAMQELLRKLLGSIRGQAMIMPNFWCDYGFNIELGDGVFINHDCVMLDGAKISLGDSVLVGPQCGFYTASHPSDAETRRTGAEYSLPIRVGNDVWIGGGVKILPGVSIGANCIIAAGSVVSRDIPSGVLAGGVPCRVLRPLDAAEQQPLPGMERYRNARQAH</sequence>
<gene>
    <name evidence="8" type="ORF">H9862_03410</name>
</gene>
<evidence type="ECO:0000313" key="9">
    <source>
        <dbReference type="Proteomes" id="UP000823964"/>
    </source>
</evidence>